<accession>A0A445MRS3</accession>
<evidence type="ECO:0000313" key="5">
    <source>
        <dbReference type="EMBL" id="SPD72101.1"/>
    </source>
</evidence>
<dbReference type="Pfam" id="PF13380">
    <property type="entry name" value="CoA_binding_2"/>
    <property type="match status" value="1"/>
</dbReference>
<evidence type="ECO:0000256" key="2">
    <source>
        <dbReference type="ARBA" id="ARBA00022741"/>
    </source>
</evidence>
<dbReference type="GO" id="GO:0016874">
    <property type="term" value="F:ligase activity"/>
    <property type="evidence" value="ECO:0007669"/>
    <property type="project" value="UniProtKB-KW"/>
</dbReference>
<gene>
    <name evidence="5" type="ORF">PITCH_A1160005</name>
</gene>
<dbReference type="PANTHER" id="PTHR43334:SF1">
    <property type="entry name" value="3-HYDROXYPROPIONATE--COA LIGASE [ADP-FORMING]"/>
    <property type="match status" value="1"/>
</dbReference>
<keyword evidence="1" id="KW-0436">Ligase</keyword>
<name>A0A445MRS3_9BACT</name>
<protein>
    <recommendedName>
        <fullName evidence="4">CoA-binding domain-containing protein</fullName>
    </recommendedName>
</protein>
<dbReference type="InterPro" id="IPR036291">
    <property type="entry name" value="NAD(P)-bd_dom_sf"/>
</dbReference>
<sequence length="422" mass="45712">MNKFFHPKSIVVAGASADKDKVSNNIIANLLEMRFGGKIFPIGRNGGEVYGYRIYRSLTEIPQTADLIVIMVPAVGVPDLLEDAGKAGIDRAVIISDGFNESGAEGIRLAEQIKQIASRYSIRFIGPNCQGVICLESGVCVPFAPLFRHQVKKGGVSIITQSGSIGWIAATSLSHEMDGISKVASIGNKLDVDELELLRYLIEDPETKIIVLHLEGFSDGRKLFEYTRSSKKPIIILKSNISGKTSQIALSHTAALASDDRVSDAAMGQAGMLRAGSLREMLEMCKALTLPILNGRNVAVMAGSGGLALIGEDSVLRQGLGMAKLPEDLLRKIAQMGTWKRLNITNPVDLGGFFNNLDILDAVESVLSQREVSGATLSLFRTKEYDSPLTCAELVDQIEGVCKRHAKPIALHFVSDFFPWLK</sequence>
<dbReference type="InterPro" id="IPR003781">
    <property type="entry name" value="CoA-bd"/>
</dbReference>
<dbReference type="SUPFAM" id="SSF51735">
    <property type="entry name" value="NAD(P)-binding Rossmann-fold domains"/>
    <property type="match status" value="1"/>
</dbReference>
<dbReference type="InterPro" id="IPR032875">
    <property type="entry name" value="Succ_CoA_lig_flav_dom"/>
</dbReference>
<proteinExistence type="predicted"/>
<dbReference type="Gene3D" id="3.40.50.720">
    <property type="entry name" value="NAD(P)-binding Rossmann-like Domain"/>
    <property type="match status" value="1"/>
</dbReference>
<dbReference type="SMART" id="SM00881">
    <property type="entry name" value="CoA_binding"/>
    <property type="match status" value="1"/>
</dbReference>
<evidence type="ECO:0000256" key="1">
    <source>
        <dbReference type="ARBA" id="ARBA00022598"/>
    </source>
</evidence>
<dbReference type="InterPro" id="IPR051538">
    <property type="entry name" value="Acyl-CoA_Synth/Transferase"/>
</dbReference>
<keyword evidence="2" id="KW-0547">Nucleotide-binding</keyword>
<dbReference type="Pfam" id="PF13607">
    <property type="entry name" value="Succ_CoA_lig"/>
    <property type="match status" value="1"/>
</dbReference>
<dbReference type="SUPFAM" id="SSF52210">
    <property type="entry name" value="Succinyl-CoA synthetase domains"/>
    <property type="match status" value="2"/>
</dbReference>
<dbReference type="EMBL" id="OJIN01000020">
    <property type="protein sequence ID" value="SPD72101.1"/>
    <property type="molecule type" value="Genomic_DNA"/>
</dbReference>
<keyword evidence="3" id="KW-0067">ATP-binding</keyword>
<organism evidence="5">
    <name type="scientific">uncultured Desulfobacterium sp</name>
    <dbReference type="NCBI Taxonomy" id="201089"/>
    <lineage>
        <taxon>Bacteria</taxon>
        <taxon>Pseudomonadati</taxon>
        <taxon>Thermodesulfobacteriota</taxon>
        <taxon>Desulfobacteria</taxon>
        <taxon>Desulfobacterales</taxon>
        <taxon>Desulfobacteriaceae</taxon>
        <taxon>Desulfobacterium</taxon>
        <taxon>environmental samples</taxon>
    </lineage>
</organism>
<feature type="domain" description="CoA-binding" evidence="4">
    <location>
        <begin position="4"/>
        <end position="99"/>
    </location>
</feature>
<evidence type="ECO:0000256" key="3">
    <source>
        <dbReference type="ARBA" id="ARBA00022840"/>
    </source>
</evidence>
<dbReference type="PANTHER" id="PTHR43334">
    <property type="entry name" value="ACETATE--COA LIGASE [ADP-FORMING]"/>
    <property type="match status" value="1"/>
</dbReference>
<dbReference type="Gene3D" id="3.40.50.261">
    <property type="entry name" value="Succinyl-CoA synthetase domains"/>
    <property type="match status" value="2"/>
</dbReference>
<evidence type="ECO:0000259" key="4">
    <source>
        <dbReference type="SMART" id="SM00881"/>
    </source>
</evidence>
<dbReference type="AlphaFoldDB" id="A0A445MRS3"/>
<reference evidence="5" key="1">
    <citation type="submission" date="2018-01" db="EMBL/GenBank/DDBJ databases">
        <authorList>
            <person name="Regsiter A."/>
            <person name="William W."/>
        </authorList>
    </citation>
    <scope>NUCLEOTIDE SEQUENCE</scope>
    <source>
        <strain evidence="5">TRIP AH-1</strain>
    </source>
</reference>
<dbReference type="GO" id="GO:0005524">
    <property type="term" value="F:ATP binding"/>
    <property type="evidence" value="ECO:0007669"/>
    <property type="project" value="UniProtKB-KW"/>
</dbReference>
<dbReference type="InterPro" id="IPR016102">
    <property type="entry name" value="Succinyl-CoA_synth-like"/>
</dbReference>